<dbReference type="AlphaFoldDB" id="A0A427BBK2"/>
<sequence>MRKVEFRSIFRASSQKFKILAIPNILTHGKSYKHSFTKKCNGHKLYAKSSFDRFFVHPPSRKFIILAIPNVLAQVWKFKILAIPNVLAHGNSCEHVFTKKYDDHKLSTKSHAKSSFN</sequence>
<evidence type="ECO:0000313" key="1">
    <source>
        <dbReference type="EMBL" id="RRT85900.1"/>
    </source>
</evidence>
<proteinExistence type="predicted"/>
<comment type="caution">
    <text evidence="1">The sequence shown here is derived from an EMBL/GenBank/DDBJ whole genome shotgun (WGS) entry which is preliminary data.</text>
</comment>
<evidence type="ECO:0000313" key="2">
    <source>
        <dbReference type="Proteomes" id="UP000287651"/>
    </source>
</evidence>
<protein>
    <submittedName>
        <fullName evidence="1">Uncharacterized protein</fullName>
    </submittedName>
</protein>
<dbReference type="EMBL" id="AMZH03000044">
    <property type="protein sequence ID" value="RRT85900.1"/>
    <property type="molecule type" value="Genomic_DNA"/>
</dbReference>
<organism evidence="1 2">
    <name type="scientific">Ensete ventricosum</name>
    <name type="common">Abyssinian banana</name>
    <name type="synonym">Musa ensete</name>
    <dbReference type="NCBI Taxonomy" id="4639"/>
    <lineage>
        <taxon>Eukaryota</taxon>
        <taxon>Viridiplantae</taxon>
        <taxon>Streptophyta</taxon>
        <taxon>Embryophyta</taxon>
        <taxon>Tracheophyta</taxon>
        <taxon>Spermatophyta</taxon>
        <taxon>Magnoliopsida</taxon>
        <taxon>Liliopsida</taxon>
        <taxon>Zingiberales</taxon>
        <taxon>Musaceae</taxon>
        <taxon>Ensete</taxon>
    </lineage>
</organism>
<name>A0A427BBK2_ENSVE</name>
<gene>
    <name evidence="1" type="ORF">B296_00003776</name>
</gene>
<reference evidence="1 2" key="1">
    <citation type="journal article" date="2014" name="Agronomy (Basel)">
        <title>A Draft Genome Sequence for Ensete ventricosum, the Drought-Tolerant Tree Against Hunger.</title>
        <authorList>
            <person name="Harrison J."/>
            <person name="Moore K.A."/>
            <person name="Paszkiewicz K."/>
            <person name="Jones T."/>
            <person name="Grant M."/>
            <person name="Ambacheew D."/>
            <person name="Muzemil S."/>
            <person name="Studholme D.J."/>
        </authorList>
    </citation>
    <scope>NUCLEOTIDE SEQUENCE [LARGE SCALE GENOMIC DNA]</scope>
</reference>
<accession>A0A427BBK2</accession>
<dbReference type="Proteomes" id="UP000287651">
    <property type="component" value="Unassembled WGS sequence"/>
</dbReference>